<feature type="region of interest" description="Disordered" evidence="2">
    <location>
        <begin position="172"/>
        <end position="198"/>
    </location>
</feature>
<feature type="domain" description="RRM" evidence="3">
    <location>
        <begin position="215"/>
        <end position="309"/>
    </location>
</feature>
<dbReference type="InterPro" id="IPR000504">
    <property type="entry name" value="RRM_dom"/>
</dbReference>
<feature type="region of interest" description="Disordered" evidence="2">
    <location>
        <begin position="1"/>
        <end position="136"/>
    </location>
</feature>
<feature type="compositionally biased region" description="Low complexity" evidence="2">
    <location>
        <begin position="94"/>
        <end position="116"/>
    </location>
</feature>
<evidence type="ECO:0000256" key="1">
    <source>
        <dbReference type="PROSITE-ProRule" id="PRU00176"/>
    </source>
</evidence>
<dbReference type="EMBL" id="CAUYUJ010013335">
    <property type="protein sequence ID" value="CAK0835997.1"/>
    <property type="molecule type" value="Genomic_DNA"/>
</dbReference>
<feature type="non-terminal residue" evidence="4">
    <location>
        <position position="1"/>
    </location>
</feature>
<dbReference type="Gene3D" id="3.30.70.330">
    <property type="match status" value="1"/>
</dbReference>
<dbReference type="PROSITE" id="PS50102">
    <property type="entry name" value="RRM"/>
    <property type="match status" value="1"/>
</dbReference>
<name>A0ABN9SU45_9DINO</name>
<dbReference type="InterPro" id="IPR012677">
    <property type="entry name" value="Nucleotide-bd_a/b_plait_sf"/>
</dbReference>
<proteinExistence type="predicted"/>
<evidence type="ECO:0000259" key="3">
    <source>
        <dbReference type="PROSITE" id="PS50102"/>
    </source>
</evidence>
<evidence type="ECO:0000313" key="5">
    <source>
        <dbReference type="Proteomes" id="UP001189429"/>
    </source>
</evidence>
<sequence length="313" mass="32418">PFALKQLGSQRGPAGGDHSAGAWLRSRGAPPSPGGHMGPVKGSTDSHGTRGQDRSLMVRLPPGLSPPGSWAGPLAARGPPTAGRSGRARRAAPPRRALGRSAAALPPRGPRRVGLPGRRRGGLRRPRRRPARRPRRLCRLRARPACAARTPGGRSACDQWPAAGVLPCASAGPAARAGAPASGEGGAQPAQLAPESSHRNLSGCLQAASGEDPSCLLVVRRLYKLGWQTERALLEHFSVHGPVSQVSVVRNRRQSRPGNLGFVVMGSPVSTKRALAAGGEQRVSGVLVCVQGFEKGLGQRMAKLAEAEAAGDA</sequence>
<evidence type="ECO:0000256" key="2">
    <source>
        <dbReference type="SAM" id="MobiDB-lite"/>
    </source>
</evidence>
<dbReference type="Pfam" id="PF00076">
    <property type="entry name" value="RRM_1"/>
    <property type="match status" value="1"/>
</dbReference>
<comment type="caution">
    <text evidence="4">The sequence shown here is derived from an EMBL/GenBank/DDBJ whole genome shotgun (WGS) entry which is preliminary data.</text>
</comment>
<accession>A0ABN9SU45</accession>
<dbReference type="SUPFAM" id="SSF54928">
    <property type="entry name" value="RNA-binding domain, RBD"/>
    <property type="match status" value="1"/>
</dbReference>
<reference evidence="4" key="1">
    <citation type="submission" date="2023-10" db="EMBL/GenBank/DDBJ databases">
        <authorList>
            <person name="Chen Y."/>
            <person name="Shah S."/>
            <person name="Dougan E. K."/>
            <person name="Thang M."/>
            <person name="Chan C."/>
        </authorList>
    </citation>
    <scope>NUCLEOTIDE SEQUENCE [LARGE SCALE GENOMIC DNA]</scope>
</reference>
<dbReference type="Proteomes" id="UP001189429">
    <property type="component" value="Unassembled WGS sequence"/>
</dbReference>
<protein>
    <recommendedName>
        <fullName evidence="3">RRM domain-containing protein</fullName>
    </recommendedName>
</protein>
<feature type="compositionally biased region" description="Low complexity" evidence="2">
    <location>
        <begin position="172"/>
        <end position="191"/>
    </location>
</feature>
<keyword evidence="1" id="KW-0694">RNA-binding</keyword>
<organism evidence="4 5">
    <name type="scientific">Prorocentrum cordatum</name>
    <dbReference type="NCBI Taxonomy" id="2364126"/>
    <lineage>
        <taxon>Eukaryota</taxon>
        <taxon>Sar</taxon>
        <taxon>Alveolata</taxon>
        <taxon>Dinophyceae</taxon>
        <taxon>Prorocentrales</taxon>
        <taxon>Prorocentraceae</taxon>
        <taxon>Prorocentrum</taxon>
    </lineage>
</organism>
<evidence type="ECO:0000313" key="4">
    <source>
        <dbReference type="EMBL" id="CAK0835997.1"/>
    </source>
</evidence>
<dbReference type="InterPro" id="IPR035979">
    <property type="entry name" value="RBD_domain_sf"/>
</dbReference>
<gene>
    <name evidence="4" type="ORF">PCOR1329_LOCUS32626</name>
</gene>
<feature type="compositionally biased region" description="Basic residues" evidence="2">
    <location>
        <begin position="117"/>
        <end position="136"/>
    </location>
</feature>
<keyword evidence="5" id="KW-1185">Reference proteome</keyword>
<feature type="compositionally biased region" description="Low complexity" evidence="2">
    <location>
        <begin position="75"/>
        <end position="85"/>
    </location>
</feature>